<name>A0A086J691_TOXGO</name>
<feature type="non-terminal residue" evidence="1">
    <location>
        <position position="48"/>
    </location>
</feature>
<dbReference type="EMBL" id="AEYI02002721">
    <property type="protein sequence ID" value="KFG27659.1"/>
    <property type="molecule type" value="Genomic_DNA"/>
</dbReference>
<dbReference type="VEuPathDB" id="ToxoDB:TGP89_422340"/>
<dbReference type="AlphaFoldDB" id="A0A086J691"/>
<comment type="caution">
    <text evidence="1">The sequence shown here is derived from an EMBL/GenBank/DDBJ whole genome shotgun (WGS) entry which is preliminary data.</text>
</comment>
<organism evidence="1 2">
    <name type="scientific">Toxoplasma gondii p89</name>
    <dbReference type="NCBI Taxonomy" id="943119"/>
    <lineage>
        <taxon>Eukaryota</taxon>
        <taxon>Sar</taxon>
        <taxon>Alveolata</taxon>
        <taxon>Apicomplexa</taxon>
        <taxon>Conoidasida</taxon>
        <taxon>Coccidia</taxon>
        <taxon>Eucoccidiorida</taxon>
        <taxon>Eimeriorina</taxon>
        <taxon>Sarcocystidae</taxon>
        <taxon>Toxoplasma</taxon>
    </lineage>
</organism>
<dbReference type="Proteomes" id="UP000028828">
    <property type="component" value="Unassembled WGS sequence"/>
</dbReference>
<evidence type="ECO:0000313" key="2">
    <source>
        <dbReference type="Proteomes" id="UP000028828"/>
    </source>
</evidence>
<evidence type="ECO:0000313" key="1">
    <source>
        <dbReference type="EMBL" id="KFG27659.1"/>
    </source>
</evidence>
<reference evidence="1 2" key="1">
    <citation type="submission" date="2014-03" db="EMBL/GenBank/DDBJ databases">
        <authorList>
            <person name="Sibley D."/>
            <person name="Venepally P."/>
            <person name="Karamycheva S."/>
            <person name="Hadjithomas M."/>
            <person name="Khan A."/>
            <person name="Brunk B."/>
            <person name="Roos D."/>
            <person name="Caler E."/>
            <person name="Lorenzi H."/>
        </authorList>
    </citation>
    <scope>NUCLEOTIDE SEQUENCE [LARGE SCALE GENOMIC DNA]</scope>
    <source>
        <strain evidence="2">p89</strain>
    </source>
</reference>
<dbReference type="Gene3D" id="1.10.287.2610">
    <property type="match status" value="1"/>
</dbReference>
<gene>
    <name evidence="1" type="ORF">TGP89_422340</name>
</gene>
<proteinExistence type="predicted"/>
<accession>A0A086J691</accession>
<sequence length="48" mass="5571">LTLDIKMCQVKVNRAQPLLEGLSDEQERWTEQAEMSRNLYELIPGNPL</sequence>
<protein>
    <submittedName>
        <fullName evidence="1">Putative dynein heavy chain 2</fullName>
    </submittedName>
</protein>
<feature type="non-terminal residue" evidence="1">
    <location>
        <position position="1"/>
    </location>
</feature>